<organism evidence="2 3">
    <name type="scientific">Bacteroides ovatus</name>
    <dbReference type="NCBI Taxonomy" id="28116"/>
    <lineage>
        <taxon>Bacteria</taxon>
        <taxon>Pseudomonadati</taxon>
        <taxon>Bacteroidota</taxon>
        <taxon>Bacteroidia</taxon>
        <taxon>Bacteroidales</taxon>
        <taxon>Bacteroidaceae</taxon>
        <taxon>Bacteroides</taxon>
    </lineage>
</organism>
<name>A0A414WML3_BACOV</name>
<evidence type="ECO:0000313" key="2">
    <source>
        <dbReference type="EMBL" id="RHH37058.1"/>
    </source>
</evidence>
<dbReference type="EMBL" id="QRJR01000088">
    <property type="protein sequence ID" value="RHH37056.1"/>
    <property type="molecule type" value="Genomic_DNA"/>
</dbReference>
<evidence type="ECO:0000313" key="1">
    <source>
        <dbReference type="EMBL" id="RHH37056.1"/>
    </source>
</evidence>
<dbReference type="InterPro" id="IPR018534">
    <property type="entry name" value="Tet_reg_excision_RteC"/>
</dbReference>
<reference evidence="2 3" key="1">
    <citation type="submission" date="2018-08" db="EMBL/GenBank/DDBJ databases">
        <title>A genome reference for cultivated species of the human gut microbiota.</title>
        <authorList>
            <person name="Zou Y."/>
            <person name="Xue W."/>
            <person name="Luo G."/>
        </authorList>
    </citation>
    <scope>NUCLEOTIDE SEQUENCE [LARGE SCALE GENOMIC DNA]</scope>
    <source>
        <strain evidence="2 3">AM17-48</strain>
    </source>
</reference>
<comment type="caution">
    <text evidence="2">The sequence shown here is derived from an EMBL/GenBank/DDBJ whole genome shotgun (WGS) entry which is preliminary data.</text>
</comment>
<dbReference type="Proteomes" id="UP000283329">
    <property type="component" value="Unassembled WGS sequence"/>
</dbReference>
<sequence>GDFYHTYMELKAKTKDRTGFLSTLKDRLLLRMREQD</sequence>
<proteinExistence type="predicted"/>
<dbReference type="Pfam" id="PF09357">
    <property type="entry name" value="RteC"/>
    <property type="match status" value="1"/>
</dbReference>
<evidence type="ECO:0000313" key="3">
    <source>
        <dbReference type="Proteomes" id="UP000283329"/>
    </source>
</evidence>
<dbReference type="RefSeq" id="WP_182423836.1">
    <property type="nucleotide sequence ID" value="NZ_QRJR01000087.1"/>
</dbReference>
<evidence type="ECO:0008006" key="4">
    <source>
        <dbReference type="Google" id="ProtNLM"/>
    </source>
</evidence>
<feature type="non-terminal residue" evidence="2">
    <location>
        <position position="1"/>
    </location>
</feature>
<gene>
    <name evidence="2" type="ORF">DW206_27365</name>
    <name evidence="1" type="ORF">DW206_27380</name>
</gene>
<dbReference type="AlphaFoldDB" id="A0A414WML3"/>
<dbReference type="EMBL" id="QRJR01000087">
    <property type="protein sequence ID" value="RHH37058.1"/>
    <property type="molecule type" value="Genomic_DNA"/>
</dbReference>
<accession>A0A414WML3</accession>
<protein>
    <recommendedName>
        <fullName evidence="4">RteC protein</fullName>
    </recommendedName>
</protein>